<evidence type="ECO:0000313" key="3">
    <source>
        <dbReference type="WBParaSite" id="HPLM_0001724601-mRNA-1"/>
    </source>
</evidence>
<keyword evidence="2" id="KW-1185">Reference proteome</keyword>
<evidence type="ECO:0000313" key="1">
    <source>
        <dbReference type="EMBL" id="VDO64100.1"/>
    </source>
</evidence>
<organism evidence="3">
    <name type="scientific">Haemonchus placei</name>
    <name type="common">Barber's pole worm</name>
    <dbReference type="NCBI Taxonomy" id="6290"/>
    <lineage>
        <taxon>Eukaryota</taxon>
        <taxon>Metazoa</taxon>
        <taxon>Ecdysozoa</taxon>
        <taxon>Nematoda</taxon>
        <taxon>Chromadorea</taxon>
        <taxon>Rhabditida</taxon>
        <taxon>Rhabditina</taxon>
        <taxon>Rhabditomorpha</taxon>
        <taxon>Strongyloidea</taxon>
        <taxon>Trichostrongylidae</taxon>
        <taxon>Haemonchus</taxon>
    </lineage>
</organism>
<dbReference type="WBParaSite" id="HPLM_0001724601-mRNA-1">
    <property type="protein sequence ID" value="HPLM_0001724601-mRNA-1"/>
    <property type="gene ID" value="HPLM_0001724601"/>
</dbReference>
<accession>A0A0N4WZ91</accession>
<proteinExistence type="predicted"/>
<dbReference type="AlphaFoldDB" id="A0A0N4WZ91"/>
<dbReference type="Proteomes" id="UP000268014">
    <property type="component" value="Unassembled WGS sequence"/>
</dbReference>
<name>A0A0N4WZ91_HAEPC</name>
<reference evidence="1 2" key="2">
    <citation type="submission" date="2018-11" db="EMBL/GenBank/DDBJ databases">
        <authorList>
            <consortium name="Pathogen Informatics"/>
        </authorList>
    </citation>
    <scope>NUCLEOTIDE SEQUENCE [LARGE SCALE GENOMIC DNA]</scope>
    <source>
        <strain evidence="1 2">MHpl1</strain>
    </source>
</reference>
<sequence length="127" mass="13399">MTIVCSLGTDLERVIYSVLPVVNRCSVGVACDEVSPRVDSVRGVCWTAVDDDSVVVGEVLVGDKETELVVVRGRSVTVVCCMGTVSELEVCSDSFVVDAGKDSVVLNSSFVVEGWSVVVVPDATSVR</sequence>
<reference evidence="3" key="1">
    <citation type="submission" date="2017-02" db="UniProtKB">
        <authorList>
            <consortium name="WormBaseParasite"/>
        </authorList>
    </citation>
    <scope>IDENTIFICATION</scope>
</reference>
<protein>
    <submittedName>
        <fullName evidence="1 3">Uncharacterized protein</fullName>
    </submittedName>
</protein>
<evidence type="ECO:0000313" key="2">
    <source>
        <dbReference type="Proteomes" id="UP000268014"/>
    </source>
</evidence>
<dbReference type="EMBL" id="UZAF01019843">
    <property type="protein sequence ID" value="VDO64100.1"/>
    <property type="molecule type" value="Genomic_DNA"/>
</dbReference>
<gene>
    <name evidence="1" type="ORF">HPLM_LOCUS17238</name>
</gene>